<proteinExistence type="predicted"/>
<dbReference type="InterPro" id="IPR000073">
    <property type="entry name" value="AB_hydrolase_1"/>
</dbReference>
<evidence type="ECO:0000313" key="2">
    <source>
        <dbReference type="EMBL" id="SDG93083.1"/>
    </source>
</evidence>
<dbReference type="Proteomes" id="UP000199623">
    <property type="component" value="Unassembled WGS sequence"/>
</dbReference>
<dbReference type="OrthoDB" id="4540226at2"/>
<name>A0A1G7Y9S6_9PSEU</name>
<evidence type="ECO:0000313" key="3">
    <source>
        <dbReference type="Proteomes" id="UP000199623"/>
    </source>
</evidence>
<organism evidence="2 3">
    <name type="scientific">Lentzea fradiae</name>
    <dbReference type="NCBI Taxonomy" id="200378"/>
    <lineage>
        <taxon>Bacteria</taxon>
        <taxon>Bacillati</taxon>
        <taxon>Actinomycetota</taxon>
        <taxon>Actinomycetes</taxon>
        <taxon>Pseudonocardiales</taxon>
        <taxon>Pseudonocardiaceae</taxon>
        <taxon>Lentzea</taxon>
    </lineage>
</organism>
<dbReference type="Pfam" id="PF12697">
    <property type="entry name" value="Abhydrolase_6"/>
    <property type="match status" value="1"/>
</dbReference>
<dbReference type="SUPFAM" id="SSF53474">
    <property type="entry name" value="alpha/beta-Hydrolases"/>
    <property type="match status" value="1"/>
</dbReference>
<dbReference type="InterPro" id="IPR029058">
    <property type="entry name" value="AB_hydrolase_fold"/>
</dbReference>
<dbReference type="Gene3D" id="3.40.50.1820">
    <property type="entry name" value="alpha/beta hydrolase"/>
    <property type="match status" value="1"/>
</dbReference>
<dbReference type="GO" id="GO:0003824">
    <property type="term" value="F:catalytic activity"/>
    <property type="evidence" value="ECO:0007669"/>
    <property type="project" value="UniProtKB-ARBA"/>
</dbReference>
<accession>A0A1G7Y9S6</accession>
<dbReference type="STRING" id="200378.SAMN05216553_113168"/>
<dbReference type="EMBL" id="FNCC01000013">
    <property type="protein sequence ID" value="SDG93083.1"/>
    <property type="molecule type" value="Genomic_DNA"/>
</dbReference>
<dbReference type="AlphaFoldDB" id="A0A1G7Y9S6"/>
<sequence>MTIVFVHGVPETPSLWDPIREFIPEPGTALRLPGFGVERPEDVRDKEGYAAWLAAELRAIGGPIDLVGHDWGGHLTLRVVTAYDVPVRSWVTDIAYSWHPGYRWHEIAELWQKSPEGEEMLAGLRNAPTGSGFSLGDALQPRGMSAELGREVDEIHDEEMDAAILSLYRSAWPNPYADWGEASESPTTAAGLVLAPSGDPMANLKHDRAVAERLGARFHELPNLTHFWMLQDPEGCARVLRDFWAAVS</sequence>
<keyword evidence="3" id="KW-1185">Reference proteome</keyword>
<protein>
    <submittedName>
        <fullName evidence="2">Pimeloyl-ACP methyl ester carboxylesterase</fullName>
    </submittedName>
</protein>
<feature type="domain" description="AB hydrolase-1" evidence="1">
    <location>
        <begin position="3"/>
        <end position="238"/>
    </location>
</feature>
<gene>
    <name evidence="2" type="ORF">SAMN05216553_113168</name>
</gene>
<evidence type="ECO:0000259" key="1">
    <source>
        <dbReference type="Pfam" id="PF12697"/>
    </source>
</evidence>
<reference evidence="3" key="1">
    <citation type="submission" date="2016-10" db="EMBL/GenBank/DDBJ databases">
        <authorList>
            <person name="Varghese N."/>
            <person name="Submissions S."/>
        </authorList>
    </citation>
    <scope>NUCLEOTIDE SEQUENCE [LARGE SCALE GENOMIC DNA]</scope>
    <source>
        <strain evidence="3">CGMCC 4.3506</strain>
    </source>
</reference>
<dbReference type="RefSeq" id="WP_090054671.1">
    <property type="nucleotide sequence ID" value="NZ_FNCC01000013.1"/>
</dbReference>